<feature type="signal peptide" evidence="1">
    <location>
        <begin position="1"/>
        <end position="16"/>
    </location>
</feature>
<feature type="chain" id="PRO_5001493775" description="Saposin B-type domain-containing protein" evidence="1">
    <location>
        <begin position="17"/>
        <end position="118"/>
    </location>
</feature>
<evidence type="ECO:0008006" key="4">
    <source>
        <dbReference type="Google" id="ProtNLM"/>
    </source>
</evidence>
<protein>
    <recommendedName>
        <fullName evidence="4">Saposin B-type domain-containing protein</fullName>
    </recommendedName>
</protein>
<organism evidence="2 3">
    <name type="scientific">Ancylostoma ceylanicum</name>
    <dbReference type="NCBI Taxonomy" id="53326"/>
    <lineage>
        <taxon>Eukaryota</taxon>
        <taxon>Metazoa</taxon>
        <taxon>Ecdysozoa</taxon>
        <taxon>Nematoda</taxon>
        <taxon>Chromadorea</taxon>
        <taxon>Rhabditida</taxon>
        <taxon>Rhabditina</taxon>
        <taxon>Rhabditomorpha</taxon>
        <taxon>Strongyloidea</taxon>
        <taxon>Ancylostomatidae</taxon>
        <taxon>Ancylostomatinae</taxon>
        <taxon>Ancylostoma</taxon>
    </lineage>
</organism>
<sequence length="118" mass="13717">MKVAIALLAVCFTVFADDDKLKIKNCEYCIDLAWALRFAAHQKTPPEKVMEYRCSLYKDEYPNGTDEDVANCEKVMKVILEKKDMVKHARNLENSTIYEDQKRICTKDKCYCPPTIKQ</sequence>
<accession>A0A016VT51</accession>
<keyword evidence="1" id="KW-0732">Signal</keyword>
<name>A0A016VT51_9BILA</name>
<dbReference type="Proteomes" id="UP000024635">
    <property type="component" value="Unassembled WGS sequence"/>
</dbReference>
<dbReference type="AlphaFoldDB" id="A0A016VT51"/>
<evidence type="ECO:0000313" key="2">
    <source>
        <dbReference type="EMBL" id="EYC30550.1"/>
    </source>
</evidence>
<proteinExistence type="predicted"/>
<dbReference type="EMBL" id="JARK01001341">
    <property type="protein sequence ID" value="EYC30550.1"/>
    <property type="molecule type" value="Genomic_DNA"/>
</dbReference>
<comment type="caution">
    <text evidence="2">The sequence shown here is derived from an EMBL/GenBank/DDBJ whole genome shotgun (WGS) entry which is preliminary data.</text>
</comment>
<gene>
    <name evidence="2" type="primary">Acey_s0005.g2712</name>
    <name evidence="2" type="ORF">Y032_0005g2712</name>
</gene>
<keyword evidence="3" id="KW-1185">Reference proteome</keyword>
<evidence type="ECO:0000313" key="3">
    <source>
        <dbReference type="Proteomes" id="UP000024635"/>
    </source>
</evidence>
<evidence type="ECO:0000256" key="1">
    <source>
        <dbReference type="SAM" id="SignalP"/>
    </source>
</evidence>
<reference evidence="3" key="1">
    <citation type="journal article" date="2015" name="Nat. Genet.">
        <title>The genome and transcriptome of the zoonotic hookworm Ancylostoma ceylanicum identify infection-specific gene families.</title>
        <authorList>
            <person name="Schwarz E.M."/>
            <person name="Hu Y."/>
            <person name="Antoshechkin I."/>
            <person name="Miller M.M."/>
            <person name="Sternberg P.W."/>
            <person name="Aroian R.V."/>
        </authorList>
    </citation>
    <scope>NUCLEOTIDE SEQUENCE</scope>
    <source>
        <strain evidence="3">HY135</strain>
    </source>
</reference>